<sequence length="89" mass="10113">MKRKMGGRILSKKDAACKGDGMGRELSFLPSRRRRYPQGHTLVHVKSAWNTYCNYVLACLSCCKLSGSKFGGKIYKYALQYLDETDIKN</sequence>
<comment type="caution">
    <text evidence="1">The sequence shown here is derived from an EMBL/GenBank/DDBJ whole genome shotgun (WGS) entry which is preliminary data.</text>
</comment>
<name>A0A5B7JHL9_PORTR</name>
<organism evidence="1 2">
    <name type="scientific">Portunus trituberculatus</name>
    <name type="common">Swimming crab</name>
    <name type="synonym">Neptunus trituberculatus</name>
    <dbReference type="NCBI Taxonomy" id="210409"/>
    <lineage>
        <taxon>Eukaryota</taxon>
        <taxon>Metazoa</taxon>
        <taxon>Ecdysozoa</taxon>
        <taxon>Arthropoda</taxon>
        <taxon>Crustacea</taxon>
        <taxon>Multicrustacea</taxon>
        <taxon>Malacostraca</taxon>
        <taxon>Eumalacostraca</taxon>
        <taxon>Eucarida</taxon>
        <taxon>Decapoda</taxon>
        <taxon>Pleocyemata</taxon>
        <taxon>Brachyura</taxon>
        <taxon>Eubrachyura</taxon>
        <taxon>Portunoidea</taxon>
        <taxon>Portunidae</taxon>
        <taxon>Portuninae</taxon>
        <taxon>Portunus</taxon>
    </lineage>
</organism>
<reference evidence="1 2" key="1">
    <citation type="submission" date="2019-05" db="EMBL/GenBank/DDBJ databases">
        <title>Another draft genome of Portunus trituberculatus and its Hox gene families provides insights of decapod evolution.</title>
        <authorList>
            <person name="Jeong J.-H."/>
            <person name="Song I."/>
            <person name="Kim S."/>
            <person name="Choi T."/>
            <person name="Kim D."/>
            <person name="Ryu S."/>
            <person name="Kim W."/>
        </authorList>
    </citation>
    <scope>NUCLEOTIDE SEQUENCE [LARGE SCALE GENOMIC DNA]</scope>
    <source>
        <tissue evidence="1">Muscle</tissue>
    </source>
</reference>
<gene>
    <name evidence="1" type="ORF">E2C01_087853</name>
</gene>
<proteinExistence type="predicted"/>
<keyword evidence="2" id="KW-1185">Reference proteome</keyword>
<dbReference type="AlphaFoldDB" id="A0A5B7JHL9"/>
<protein>
    <submittedName>
        <fullName evidence="1">Uncharacterized protein</fullName>
    </submittedName>
</protein>
<evidence type="ECO:0000313" key="2">
    <source>
        <dbReference type="Proteomes" id="UP000324222"/>
    </source>
</evidence>
<accession>A0A5B7JHL9</accession>
<dbReference type="Proteomes" id="UP000324222">
    <property type="component" value="Unassembled WGS sequence"/>
</dbReference>
<dbReference type="EMBL" id="VSRR010092355">
    <property type="protein sequence ID" value="MPC92747.1"/>
    <property type="molecule type" value="Genomic_DNA"/>
</dbReference>
<evidence type="ECO:0000313" key="1">
    <source>
        <dbReference type="EMBL" id="MPC92747.1"/>
    </source>
</evidence>